<reference evidence="1 2" key="1">
    <citation type="journal article" date="2016" name="Sci. Rep.">
        <title>Metabolic traits of an uncultured archaeal lineage -MSBL1- from brine pools of the Red Sea.</title>
        <authorList>
            <person name="Mwirichia R."/>
            <person name="Alam I."/>
            <person name="Rashid M."/>
            <person name="Vinu M."/>
            <person name="Ba-Alawi W."/>
            <person name="Anthony Kamau A."/>
            <person name="Kamanda Ngugi D."/>
            <person name="Goker M."/>
            <person name="Klenk H.P."/>
            <person name="Bajic V."/>
            <person name="Stingl U."/>
        </authorList>
    </citation>
    <scope>NUCLEOTIDE SEQUENCE [LARGE SCALE GENOMIC DNA]</scope>
    <source>
        <strain evidence="1">SCGC-AAA259A05</strain>
    </source>
</reference>
<dbReference type="PANTHER" id="PTHR10151">
    <property type="entry name" value="ECTONUCLEOTIDE PYROPHOSPHATASE/PHOSPHODIESTERASE"/>
    <property type="match status" value="1"/>
</dbReference>
<dbReference type="Pfam" id="PF01663">
    <property type="entry name" value="Phosphodiest"/>
    <property type="match status" value="1"/>
</dbReference>
<gene>
    <name evidence="1" type="ORF">AKJ57_05705</name>
</gene>
<keyword evidence="2" id="KW-1185">Reference proteome</keyword>
<evidence type="ECO:0000313" key="2">
    <source>
        <dbReference type="Proteomes" id="UP000070163"/>
    </source>
</evidence>
<accession>A0A133U4S7</accession>
<dbReference type="PANTHER" id="PTHR10151:SF120">
    <property type="entry name" value="BIS(5'-ADENOSYL)-TRIPHOSPHATASE"/>
    <property type="match status" value="1"/>
</dbReference>
<dbReference type="Gene3D" id="3.40.720.10">
    <property type="entry name" value="Alkaline Phosphatase, subunit A"/>
    <property type="match status" value="1"/>
</dbReference>
<name>A0A133U4S7_9EURY</name>
<dbReference type="Proteomes" id="UP000070163">
    <property type="component" value="Unassembled WGS sequence"/>
</dbReference>
<dbReference type="EMBL" id="LHXJ01000092">
    <property type="protein sequence ID" value="KXA89197.1"/>
    <property type="molecule type" value="Genomic_DNA"/>
</dbReference>
<proteinExistence type="predicted"/>
<sequence length="377" mass="43418">MPDPNLIPDYKGKCITKIPDTVKSLLIGDHKNTLLKGKSEKVLLVVIDSLGYQNLMKISGEEDEVKKSIELFDLDKITTVFPPSTVPGITSLITGKTPEKHSLLGWVTYSREMNMRFYPLRSEPVEEDRKQEFEGKYVGKGTGRESLFADLSEEGVRVCSVNPEGITDSKNSKERGVHEEGYSNLVEAFVKIRKLITEENRSFFYLYLPFFDHSQHENGPYSEESRALIREIFHLMEEELIHRLEDLEIIVTADHGCVEEEKRIEIRKENELGKEIFPNLETQHGEKILPAGEPRNLYLHIEDEKIEQVIENLREILKGEAKIIRTDELIDENLFGSRAPSRSFQDNIGDVTILPEKTRQFISTRIWRKKIKECTEA</sequence>
<dbReference type="AlphaFoldDB" id="A0A133U4S7"/>
<dbReference type="InterPro" id="IPR017850">
    <property type="entry name" value="Alkaline_phosphatase_core_sf"/>
</dbReference>
<evidence type="ECO:0000313" key="1">
    <source>
        <dbReference type="EMBL" id="KXA89197.1"/>
    </source>
</evidence>
<dbReference type="InterPro" id="IPR002591">
    <property type="entry name" value="Phosphodiest/P_Trfase"/>
</dbReference>
<protein>
    <recommendedName>
        <fullName evidence="3">Phosphodiesterase</fullName>
    </recommendedName>
</protein>
<evidence type="ECO:0008006" key="3">
    <source>
        <dbReference type="Google" id="ProtNLM"/>
    </source>
</evidence>
<comment type="caution">
    <text evidence="1">The sequence shown here is derived from an EMBL/GenBank/DDBJ whole genome shotgun (WGS) entry which is preliminary data.</text>
</comment>
<dbReference type="SUPFAM" id="SSF53649">
    <property type="entry name" value="Alkaline phosphatase-like"/>
    <property type="match status" value="1"/>
</dbReference>
<organism evidence="1 2">
    <name type="scientific">candidate division MSBL1 archaeon SCGC-AAA259A05</name>
    <dbReference type="NCBI Taxonomy" id="1698259"/>
    <lineage>
        <taxon>Archaea</taxon>
        <taxon>Methanobacteriati</taxon>
        <taxon>Methanobacteriota</taxon>
        <taxon>candidate division MSBL1</taxon>
    </lineage>
</organism>
<dbReference type="GO" id="GO:0016787">
    <property type="term" value="F:hydrolase activity"/>
    <property type="evidence" value="ECO:0007669"/>
    <property type="project" value="UniProtKB-ARBA"/>
</dbReference>